<evidence type="ECO:0000313" key="8">
    <source>
        <dbReference type="Proteomes" id="UP001597090"/>
    </source>
</evidence>
<reference evidence="8" key="1">
    <citation type="journal article" date="2019" name="Int. J. Syst. Evol. Microbiol.">
        <title>The Global Catalogue of Microorganisms (GCM) 10K type strain sequencing project: providing services to taxonomists for standard genome sequencing and annotation.</title>
        <authorList>
            <consortium name="The Broad Institute Genomics Platform"/>
            <consortium name="The Broad Institute Genome Sequencing Center for Infectious Disease"/>
            <person name="Wu L."/>
            <person name="Ma J."/>
        </authorList>
    </citation>
    <scope>NUCLEOTIDE SEQUENCE [LARGE SCALE GENOMIC DNA]</scope>
    <source>
        <strain evidence="8">CCUG 55491</strain>
    </source>
</reference>
<protein>
    <recommendedName>
        <fullName evidence="4">Lipopolysaccharide export system protein LptA</fullName>
    </recommendedName>
</protein>
<dbReference type="Proteomes" id="UP001597090">
    <property type="component" value="Unassembled WGS sequence"/>
</dbReference>
<dbReference type="Pfam" id="PF03968">
    <property type="entry name" value="LptD_N"/>
    <property type="match status" value="1"/>
</dbReference>
<evidence type="ECO:0000313" key="7">
    <source>
        <dbReference type="EMBL" id="MFD0739357.1"/>
    </source>
</evidence>
<feature type="domain" description="Organic solvent tolerance-like N-terminal" evidence="6">
    <location>
        <begin position="36"/>
        <end position="145"/>
    </location>
</feature>
<keyword evidence="1 4" id="KW-0813">Transport</keyword>
<evidence type="ECO:0000256" key="3">
    <source>
        <dbReference type="ARBA" id="ARBA00022764"/>
    </source>
</evidence>
<feature type="signal peptide" evidence="4">
    <location>
        <begin position="1"/>
        <end position="25"/>
    </location>
</feature>
<feature type="chain" id="PRO_5044941069" description="Lipopolysaccharide export system protein LptA" evidence="4">
    <location>
        <begin position="26"/>
        <end position="179"/>
    </location>
</feature>
<dbReference type="HAMAP" id="MF_01914">
    <property type="entry name" value="LPS_assembly_LptA"/>
    <property type="match status" value="1"/>
</dbReference>
<name>A0ABW2YMD6_9GAMM</name>
<dbReference type="Gene3D" id="2.60.450.10">
    <property type="entry name" value="Lipopolysaccharide (LPS) transport protein A like domain"/>
    <property type="match status" value="1"/>
</dbReference>
<sequence precursor="true">MKALPASLLALLLAAVSTAPTVVLARSSDRNQPMDIDAGNADYSMDEKRPTVLSGGVTITQGSLRITSSRADITQRRGDPVRAVLTGAPVKLNQQLDNGTPMSAVASRIDYDLTTEIVVLTGSVSIQQPSGSLSGQRVVYNMKTGQVQSGGQGSGRVKMRIQPKNAPATPAPTSGKGGA</sequence>
<keyword evidence="8" id="KW-1185">Reference proteome</keyword>
<dbReference type="EMBL" id="JBHTIH010000003">
    <property type="protein sequence ID" value="MFD0739357.1"/>
    <property type="molecule type" value="Genomic_DNA"/>
</dbReference>
<evidence type="ECO:0000256" key="2">
    <source>
        <dbReference type="ARBA" id="ARBA00022729"/>
    </source>
</evidence>
<accession>A0ABW2YMD6</accession>
<organism evidence="7 8">
    <name type="scientific">Lysobacter koreensis</name>
    <dbReference type="NCBI Taxonomy" id="266122"/>
    <lineage>
        <taxon>Bacteria</taxon>
        <taxon>Pseudomonadati</taxon>
        <taxon>Pseudomonadota</taxon>
        <taxon>Gammaproteobacteria</taxon>
        <taxon>Lysobacterales</taxon>
        <taxon>Lysobacteraceae</taxon>
        <taxon>Lysobacter</taxon>
    </lineage>
</organism>
<keyword evidence="3 4" id="KW-0574">Periplasm</keyword>
<feature type="region of interest" description="Disordered" evidence="5">
    <location>
        <begin position="146"/>
        <end position="179"/>
    </location>
</feature>
<dbReference type="InterPro" id="IPR005653">
    <property type="entry name" value="OstA-like_N"/>
</dbReference>
<comment type="subcellular location">
    <subcellularLocation>
        <location evidence="4">Periplasm</location>
    </subcellularLocation>
</comment>
<comment type="function">
    <text evidence="4">Involved in the assembly of lipopolysaccharide (LPS). Required for the translocation of LPS from the inner membrane to the outer membrane. May form a bridge between the inner membrane and the outer membrane, via interactions with LptC and LptD, thereby facilitating LPS transfer across the periplasm.</text>
</comment>
<dbReference type="InterPro" id="IPR014340">
    <property type="entry name" value="LptA"/>
</dbReference>
<evidence type="ECO:0000259" key="6">
    <source>
        <dbReference type="Pfam" id="PF03968"/>
    </source>
</evidence>
<dbReference type="RefSeq" id="WP_386812357.1">
    <property type="nucleotide sequence ID" value="NZ_JBHTIH010000003.1"/>
</dbReference>
<keyword evidence="2 4" id="KW-0732">Signal</keyword>
<evidence type="ECO:0000256" key="4">
    <source>
        <dbReference type="HAMAP-Rule" id="MF_01914"/>
    </source>
</evidence>
<proteinExistence type="inferred from homology"/>
<comment type="similarity">
    <text evidence="4">Belongs to the LptA family.</text>
</comment>
<evidence type="ECO:0000256" key="5">
    <source>
        <dbReference type="SAM" id="MobiDB-lite"/>
    </source>
</evidence>
<comment type="caution">
    <text evidence="7">The sequence shown here is derived from an EMBL/GenBank/DDBJ whole genome shotgun (WGS) entry which is preliminary data.</text>
</comment>
<dbReference type="PANTHER" id="PTHR36504">
    <property type="entry name" value="LIPOPOLYSACCHARIDE EXPORT SYSTEM PROTEIN LPTA"/>
    <property type="match status" value="1"/>
</dbReference>
<dbReference type="NCBIfam" id="TIGR03002">
    <property type="entry name" value="outer_YhbN_LptA"/>
    <property type="match status" value="1"/>
</dbReference>
<gene>
    <name evidence="4 7" type="primary">lptA</name>
    <name evidence="7" type="ORF">ACFQZQ_08700</name>
</gene>
<comment type="subunit">
    <text evidence="4">Component of the lipopolysaccharide transport and assembly complex.</text>
</comment>
<dbReference type="PANTHER" id="PTHR36504:SF1">
    <property type="entry name" value="LIPOPOLYSACCHARIDE EXPORT SYSTEM PROTEIN LPTA"/>
    <property type="match status" value="1"/>
</dbReference>
<dbReference type="InterPro" id="IPR052037">
    <property type="entry name" value="LPS_export_LptA"/>
</dbReference>
<evidence type="ECO:0000256" key="1">
    <source>
        <dbReference type="ARBA" id="ARBA00022448"/>
    </source>
</evidence>